<dbReference type="InterPro" id="IPR021866">
    <property type="entry name" value="SpoIIAA-like"/>
</dbReference>
<dbReference type="InterPro" id="IPR036513">
    <property type="entry name" value="STAS_dom_sf"/>
</dbReference>
<comment type="caution">
    <text evidence="1">The sequence shown here is derived from an EMBL/GenBank/DDBJ whole genome shotgun (WGS) entry which is preliminary data.</text>
</comment>
<organism evidence="1 2">
    <name type="scientific">Aureitalea marina</name>
    <dbReference type="NCBI Taxonomy" id="930804"/>
    <lineage>
        <taxon>Bacteria</taxon>
        <taxon>Pseudomonadati</taxon>
        <taxon>Bacteroidota</taxon>
        <taxon>Flavobacteriia</taxon>
        <taxon>Flavobacteriales</taxon>
        <taxon>Flavobacteriaceae</taxon>
        <taxon>Aureitalea</taxon>
    </lineage>
</organism>
<dbReference type="SUPFAM" id="SSF52091">
    <property type="entry name" value="SpoIIaa-like"/>
    <property type="match status" value="2"/>
</dbReference>
<dbReference type="EMBL" id="MQUB01000001">
    <property type="protein sequence ID" value="PQB05390.1"/>
    <property type="molecule type" value="Genomic_DNA"/>
</dbReference>
<dbReference type="AlphaFoldDB" id="A0A2S7KS02"/>
<proteinExistence type="predicted"/>
<dbReference type="InterPro" id="IPR038396">
    <property type="entry name" value="SpoIIAA-like_sf"/>
</dbReference>
<sequence>MIRLGKIEGTNIYEFVIDGKLDEATINEFYELIKKTADEGNKILLLGVIESWPGFATFKTFTTTMKLKAKSIGHIAKYAIMSNKGWLESVMPVSDFLTPGMPVKHFKMDMRDAAIEWLQAVEVNPENPEDYFSKMKIERIENTNIYRFVIDDEIDEAGISAFFQILKNHPKPDKFRALGIVKGFPSFESFKTLVDGLRLDFAMMGRIDRYAVVTNKNWAQYSIKVADLITPGLEMKLFEADKEDEALNWLMEA</sequence>
<keyword evidence="2" id="KW-1185">Reference proteome</keyword>
<gene>
    <name evidence="1" type="ORF">BST85_11190</name>
</gene>
<evidence type="ECO:0000313" key="1">
    <source>
        <dbReference type="EMBL" id="PQB05390.1"/>
    </source>
</evidence>
<dbReference type="RefSeq" id="WP_104813328.1">
    <property type="nucleotide sequence ID" value="NZ_MQUB01000001.1"/>
</dbReference>
<reference evidence="1 2" key="1">
    <citation type="submission" date="2016-11" db="EMBL/GenBank/DDBJ databases">
        <title>Trade-off between light-utilization and light-protection in marine flavobacteria.</title>
        <authorList>
            <person name="Kumagai Y."/>
        </authorList>
    </citation>
    <scope>NUCLEOTIDE SEQUENCE [LARGE SCALE GENOMIC DNA]</scope>
    <source>
        <strain evidence="1 2">NBRC 107741</strain>
    </source>
</reference>
<dbReference type="Gene3D" id="3.40.50.10600">
    <property type="entry name" value="SpoIIaa-like domains"/>
    <property type="match status" value="2"/>
</dbReference>
<name>A0A2S7KS02_9FLAO</name>
<dbReference type="Proteomes" id="UP000239800">
    <property type="component" value="Unassembled WGS sequence"/>
</dbReference>
<dbReference type="OrthoDB" id="1447828at2"/>
<protein>
    <recommendedName>
        <fullName evidence="3">STAS/SEC14 domain-containing protein</fullName>
    </recommendedName>
</protein>
<evidence type="ECO:0008006" key="3">
    <source>
        <dbReference type="Google" id="ProtNLM"/>
    </source>
</evidence>
<evidence type="ECO:0000313" key="2">
    <source>
        <dbReference type="Proteomes" id="UP000239800"/>
    </source>
</evidence>
<dbReference type="Pfam" id="PF11964">
    <property type="entry name" value="SpoIIAA-like"/>
    <property type="match status" value="2"/>
</dbReference>
<accession>A0A2S7KS02</accession>